<name>A0A6H0V2Q9_9BACT</name>
<dbReference type="Proteomes" id="UP000503310">
    <property type="component" value="Chromosome"/>
</dbReference>
<protein>
    <recommendedName>
        <fullName evidence="3">Restriction endonuclease</fullName>
    </recommendedName>
</protein>
<dbReference type="EMBL" id="CP047225">
    <property type="protein sequence ID" value="QIW62482.1"/>
    <property type="molecule type" value="Genomic_DNA"/>
</dbReference>
<dbReference type="RefSeq" id="WP_167845439.1">
    <property type="nucleotide sequence ID" value="NZ_CP047225.1"/>
</dbReference>
<gene>
    <name evidence="1" type="ORF">GOQ20_03625</name>
</gene>
<reference evidence="1 2" key="1">
    <citation type="submission" date="2019-12" db="EMBL/GenBank/DDBJ databases">
        <title>Sequencing and analysis of the whole genome of Mycoplasma gallinaceum strain Peacock20181011.</title>
        <authorList>
            <person name="Liu X."/>
            <person name="Qin Z."/>
            <person name="Xu H."/>
        </authorList>
    </citation>
    <scope>NUCLEOTIDE SEQUENCE [LARGE SCALE GENOMIC DNA]</scope>
    <source>
        <strain evidence="1 2">Peacock20181011</strain>
    </source>
</reference>
<dbReference type="AlphaFoldDB" id="A0A6H0V2Q9"/>
<sequence length="241" mass="28637">MNKYWENAIKFQEKILEVIKSISQEYQNELQIKIEDVNLPGDKDSVIGSSTAIGFCLEEFFSVKLKQLSEKFSIEFKRNSIEDQSNKVTNSSYDFYYYFNDEKFLINFKVDKGNNNAISAINKIYEDYVLNNDENIDYHYLILKAKYKINDRSKIEIIGFDSFYLEEINFDLGHHQDSRNWSSEFNKNSGRMIISNNHRETQKMPIEKISYNNTKDQITKIYNKNLQKEVDSQFDQIIHKK</sequence>
<proteinExistence type="predicted"/>
<evidence type="ECO:0000313" key="2">
    <source>
        <dbReference type="Proteomes" id="UP000503310"/>
    </source>
</evidence>
<dbReference type="REBASE" id="395466">
    <property type="entry name" value="Mga11ORF3620P"/>
</dbReference>
<evidence type="ECO:0008006" key="3">
    <source>
        <dbReference type="Google" id="ProtNLM"/>
    </source>
</evidence>
<accession>A0A6H0V2Q9</accession>
<dbReference type="NCBIfam" id="NF045956">
    <property type="entry name" value="restrict_UpaP162"/>
    <property type="match status" value="1"/>
</dbReference>
<evidence type="ECO:0000313" key="1">
    <source>
        <dbReference type="EMBL" id="QIW62482.1"/>
    </source>
</evidence>
<organism evidence="1 2">
    <name type="scientific">Mycoplasmopsis gallinacea</name>
    <dbReference type="NCBI Taxonomy" id="29556"/>
    <lineage>
        <taxon>Bacteria</taxon>
        <taxon>Bacillati</taxon>
        <taxon>Mycoplasmatota</taxon>
        <taxon>Mycoplasmoidales</taxon>
        <taxon>Metamycoplasmataceae</taxon>
        <taxon>Mycoplasmopsis</taxon>
    </lineage>
</organism>